<keyword evidence="1" id="KW-1133">Transmembrane helix</keyword>
<protein>
    <submittedName>
        <fullName evidence="2">Uncharacterized protein</fullName>
    </submittedName>
</protein>
<evidence type="ECO:0000313" key="3">
    <source>
        <dbReference type="Proteomes" id="UP000322667"/>
    </source>
</evidence>
<proteinExistence type="predicted"/>
<organism evidence="2 3">
    <name type="scientific">Gossypium tomentosum</name>
    <name type="common">Hawaiian cotton</name>
    <name type="synonym">Gossypium sandvicense</name>
    <dbReference type="NCBI Taxonomy" id="34277"/>
    <lineage>
        <taxon>Eukaryota</taxon>
        <taxon>Viridiplantae</taxon>
        <taxon>Streptophyta</taxon>
        <taxon>Embryophyta</taxon>
        <taxon>Tracheophyta</taxon>
        <taxon>Spermatophyta</taxon>
        <taxon>Magnoliopsida</taxon>
        <taxon>eudicotyledons</taxon>
        <taxon>Gunneridae</taxon>
        <taxon>Pentapetalae</taxon>
        <taxon>rosids</taxon>
        <taxon>malvids</taxon>
        <taxon>Malvales</taxon>
        <taxon>Malvaceae</taxon>
        <taxon>Malvoideae</taxon>
        <taxon>Gossypium</taxon>
    </lineage>
</organism>
<feature type="transmembrane region" description="Helical" evidence="1">
    <location>
        <begin position="7"/>
        <end position="28"/>
    </location>
</feature>
<keyword evidence="3" id="KW-1185">Reference proteome</keyword>
<keyword evidence="1" id="KW-0472">Membrane</keyword>
<evidence type="ECO:0000256" key="1">
    <source>
        <dbReference type="SAM" id="Phobius"/>
    </source>
</evidence>
<dbReference type="Proteomes" id="UP000322667">
    <property type="component" value="Chromosome D07"/>
</dbReference>
<sequence>MRRWCEINGGGGPSFLLLFLLGGSGAIMA</sequence>
<keyword evidence="1" id="KW-0812">Transmembrane</keyword>
<name>A0A5D2K4N3_GOSTO</name>
<dbReference type="AlphaFoldDB" id="A0A5D2K4N3"/>
<reference evidence="2 3" key="1">
    <citation type="submission" date="2019-07" db="EMBL/GenBank/DDBJ databases">
        <title>WGS assembly of Gossypium tomentosum.</title>
        <authorList>
            <person name="Chen Z.J."/>
            <person name="Sreedasyam A."/>
            <person name="Ando A."/>
            <person name="Song Q."/>
            <person name="De L."/>
            <person name="Hulse-Kemp A."/>
            <person name="Ding M."/>
            <person name="Ye W."/>
            <person name="Kirkbride R."/>
            <person name="Jenkins J."/>
            <person name="Plott C."/>
            <person name="Lovell J."/>
            <person name="Lin Y.-M."/>
            <person name="Vaughn R."/>
            <person name="Liu B."/>
            <person name="Li W."/>
            <person name="Simpson S."/>
            <person name="Scheffler B."/>
            <person name="Saski C."/>
            <person name="Grover C."/>
            <person name="Hu G."/>
            <person name="Conover J."/>
            <person name="Carlson J."/>
            <person name="Shu S."/>
            <person name="Boston L."/>
            <person name="Williams M."/>
            <person name="Peterson D."/>
            <person name="Mcgee K."/>
            <person name="Jones D."/>
            <person name="Wendel J."/>
            <person name="Stelly D."/>
            <person name="Grimwood J."/>
            <person name="Schmutz J."/>
        </authorList>
    </citation>
    <scope>NUCLEOTIDE SEQUENCE [LARGE SCALE GENOMIC DNA]</scope>
    <source>
        <strain evidence="2">7179.01</strain>
    </source>
</reference>
<accession>A0A5D2K4N3</accession>
<gene>
    <name evidence="2" type="ORF">ES332_D07G096600v1</name>
</gene>
<dbReference type="EMBL" id="CM017629">
    <property type="protein sequence ID" value="TYH62111.1"/>
    <property type="molecule type" value="Genomic_DNA"/>
</dbReference>
<evidence type="ECO:0000313" key="2">
    <source>
        <dbReference type="EMBL" id="TYH62111.1"/>
    </source>
</evidence>